<dbReference type="AlphaFoldDB" id="A0A8B7UNW7"/>
<reference evidence="2" key="1">
    <citation type="submission" date="2025-08" db="UniProtKB">
        <authorList>
            <consortium name="RefSeq"/>
        </authorList>
    </citation>
    <scope>IDENTIFICATION</scope>
    <source>
        <tissue evidence="2">Leukocyte</tissue>
    </source>
</reference>
<dbReference type="OrthoDB" id="524165at2759"/>
<accession>A0A8B7UNW7</accession>
<protein>
    <submittedName>
        <fullName evidence="2">Uncharacterized protein LOC109687735</fullName>
    </submittedName>
</protein>
<feature type="compositionally biased region" description="Polar residues" evidence="1">
    <location>
        <begin position="52"/>
        <end position="62"/>
    </location>
</feature>
<dbReference type="KEGG" id="ccan:109687735"/>
<organism evidence="2">
    <name type="scientific">Castor canadensis</name>
    <name type="common">American beaver</name>
    <dbReference type="NCBI Taxonomy" id="51338"/>
    <lineage>
        <taxon>Eukaryota</taxon>
        <taxon>Metazoa</taxon>
        <taxon>Chordata</taxon>
        <taxon>Craniata</taxon>
        <taxon>Vertebrata</taxon>
        <taxon>Euteleostomi</taxon>
        <taxon>Mammalia</taxon>
        <taxon>Eutheria</taxon>
        <taxon>Euarchontoglires</taxon>
        <taxon>Glires</taxon>
        <taxon>Rodentia</taxon>
        <taxon>Castorimorpha</taxon>
        <taxon>Castoridae</taxon>
        <taxon>Castor</taxon>
    </lineage>
</organism>
<name>A0A8B7UNW7_CASCN</name>
<feature type="region of interest" description="Disordered" evidence="1">
    <location>
        <begin position="25"/>
        <end position="72"/>
    </location>
</feature>
<feature type="region of interest" description="Disordered" evidence="1">
    <location>
        <begin position="168"/>
        <end position="192"/>
    </location>
</feature>
<evidence type="ECO:0000256" key="1">
    <source>
        <dbReference type="SAM" id="MobiDB-lite"/>
    </source>
</evidence>
<evidence type="ECO:0000313" key="2">
    <source>
        <dbReference type="RefSeq" id="XP_020021326.1"/>
    </source>
</evidence>
<sequence length="243" mass="26447">MCHRGFRGPNRGRRVQYLVEGTCPALLSRAPGPTPAATPTGGDPLEHPPRATKTSRLVQQPTGRRATPRRSQLVLRQCAGARAPQRMSSAPASPPATVSGASYAAVAVTMAHYKAADSKREQFRRYLEKSGVLDTLTKGERGLGEGSSCPQRALCTALLAGCDAGKKGEQVGPARGPARWASRCGEPRRRARPLSPRGVKLLQLLQSLSNFRCFALSSRRRRVCYRPWDPNSSRRKFSRSSES</sequence>
<gene>
    <name evidence="2" type="primary">LOC109687735</name>
</gene>
<dbReference type="RefSeq" id="XP_020021326.1">
    <property type="nucleotide sequence ID" value="XM_020165737.1"/>
</dbReference>
<proteinExistence type="predicted"/>
<dbReference type="PRINTS" id="PR02028">
    <property type="entry name" value="CMYCBINDINGP"/>
</dbReference>